<evidence type="ECO:0000259" key="4">
    <source>
        <dbReference type="Pfam" id="PF03389"/>
    </source>
</evidence>
<dbReference type="AlphaFoldDB" id="A0AAJ5V250"/>
<organism evidence="5 6">
    <name type="scientific">Pseudomonas juntendi</name>
    <dbReference type="NCBI Taxonomy" id="2666183"/>
    <lineage>
        <taxon>Bacteria</taxon>
        <taxon>Pseudomonadati</taxon>
        <taxon>Pseudomonadota</taxon>
        <taxon>Gammaproteobacteria</taxon>
        <taxon>Pseudomonadales</taxon>
        <taxon>Pseudomonadaceae</taxon>
        <taxon>Pseudomonas</taxon>
    </lineage>
</organism>
<protein>
    <submittedName>
        <fullName evidence="5">MobQ family relaxase</fullName>
    </submittedName>
</protein>
<name>A0AAJ5V250_9PSED</name>
<keyword evidence="2" id="KW-0184">Conjugation</keyword>
<evidence type="ECO:0000256" key="1">
    <source>
        <dbReference type="ARBA" id="ARBA00010873"/>
    </source>
</evidence>
<reference evidence="5" key="1">
    <citation type="submission" date="2023-02" db="EMBL/GenBank/DDBJ databases">
        <title>tmexCD-toprJ-like cluster.</title>
        <authorList>
            <person name="Gao X."/>
            <person name="Wang C."/>
            <person name="Liu J."/>
        </authorList>
    </citation>
    <scope>NUCLEOTIDE SEQUENCE</scope>
    <source>
        <strain evidence="5">GDW21C697WI</strain>
        <plasmid evidence="5">pHNGDW697-3</plasmid>
    </source>
</reference>
<dbReference type="NCBIfam" id="NF041496">
    <property type="entry name" value="MobQ"/>
    <property type="match status" value="1"/>
</dbReference>
<proteinExistence type="inferred from homology"/>
<sequence>MHRLALKEEKGALTQTPFAARSASRQEQQPNSKSENPAVAIYSASVKTVSRGGGRSATAAAAYRNGEEIADLRTGEIHDYRRRTGVDHVASFAPEGMAPQPSAELWNRAEAAEVRKNARVAREVLVALPAELTTEQRRELAEGIAQELANRYGTAGTLAVHQPDREGDQRNHHAHILMTTRRLEPSGELGEKTRELDDVKRGPQEIEWVRAMIEARTNHALERAGSEERVDRRSLAEQRTAALEAGDEARAAALDRLPTVHEGPRVTSIRRECEREQRPPLGTVTRLQVNNDRRQLATDRAELGAVSAQIIDIEQARAERAARQQVAGAASAGMEAFKARFQQAQDMAAKIEAERQRLTAEAQRVAQERAAEQVAQERAQEQERAVKAPKHAALSNDGPARRGRSGPDFEM</sequence>
<feature type="region of interest" description="Disordered" evidence="3">
    <location>
        <begin position="1"/>
        <end position="39"/>
    </location>
</feature>
<feature type="compositionally biased region" description="Basic and acidic residues" evidence="3">
    <location>
        <begin position="1"/>
        <end position="11"/>
    </location>
</feature>
<dbReference type="RefSeq" id="WP_275000439.1">
    <property type="nucleotide sequence ID" value="NZ_CP118680.1"/>
</dbReference>
<dbReference type="InterPro" id="IPR005053">
    <property type="entry name" value="MobA_MobL"/>
</dbReference>
<evidence type="ECO:0000313" key="6">
    <source>
        <dbReference type="Proteomes" id="UP001217631"/>
    </source>
</evidence>
<comment type="similarity">
    <text evidence="1">Belongs to the MobA/MobL family.</text>
</comment>
<dbReference type="Pfam" id="PF03389">
    <property type="entry name" value="MobA_MobL"/>
    <property type="match status" value="1"/>
</dbReference>
<gene>
    <name evidence="5" type="primary">mobQ</name>
    <name evidence="5" type="ORF">PWA60_28690</name>
</gene>
<dbReference type="EMBL" id="CP118680">
    <property type="protein sequence ID" value="WEA23733.1"/>
    <property type="molecule type" value="Genomic_DNA"/>
</dbReference>
<keyword evidence="5" id="KW-0614">Plasmid</keyword>
<feature type="compositionally biased region" description="Polar residues" evidence="3">
    <location>
        <begin position="13"/>
        <end position="35"/>
    </location>
</feature>
<dbReference type="Gene3D" id="3.30.930.30">
    <property type="match status" value="1"/>
</dbReference>
<accession>A0AAJ5V250</accession>
<geneLocation type="plasmid" evidence="5 6">
    <name>pHNGDW697-3</name>
</geneLocation>
<feature type="domain" description="MobA/MobL protein" evidence="4">
    <location>
        <begin position="55"/>
        <end position="241"/>
    </location>
</feature>
<evidence type="ECO:0000313" key="5">
    <source>
        <dbReference type="EMBL" id="WEA23733.1"/>
    </source>
</evidence>
<evidence type="ECO:0000256" key="2">
    <source>
        <dbReference type="ARBA" id="ARBA00022971"/>
    </source>
</evidence>
<feature type="region of interest" description="Disordered" evidence="3">
    <location>
        <begin position="369"/>
        <end position="411"/>
    </location>
</feature>
<dbReference type="Proteomes" id="UP001217631">
    <property type="component" value="Plasmid pHNGDW697-3"/>
</dbReference>
<evidence type="ECO:0000256" key="3">
    <source>
        <dbReference type="SAM" id="MobiDB-lite"/>
    </source>
</evidence>